<protein>
    <submittedName>
        <fullName evidence="9">Type II secretory pathway component PulF</fullName>
    </submittedName>
</protein>
<comment type="caution">
    <text evidence="9">The sequence shown here is derived from an EMBL/GenBank/DDBJ whole genome shotgun (WGS) entry which is preliminary data.</text>
</comment>
<evidence type="ECO:0000259" key="8">
    <source>
        <dbReference type="Pfam" id="PF00482"/>
    </source>
</evidence>
<keyword evidence="10" id="KW-1185">Reference proteome</keyword>
<evidence type="ECO:0000256" key="5">
    <source>
        <dbReference type="ARBA" id="ARBA00022989"/>
    </source>
</evidence>
<dbReference type="RefSeq" id="WP_208320903.1">
    <property type="nucleotide sequence ID" value="NZ_SORF01000011.1"/>
</dbReference>
<comment type="subcellular location">
    <subcellularLocation>
        <location evidence="1">Cell membrane</location>
        <topology evidence="1">Multi-pass membrane protein</topology>
    </subcellularLocation>
</comment>
<dbReference type="GO" id="GO:0005886">
    <property type="term" value="C:plasma membrane"/>
    <property type="evidence" value="ECO:0007669"/>
    <property type="project" value="UniProtKB-SubCell"/>
</dbReference>
<evidence type="ECO:0000256" key="3">
    <source>
        <dbReference type="ARBA" id="ARBA00022475"/>
    </source>
</evidence>
<dbReference type="InterPro" id="IPR042094">
    <property type="entry name" value="T2SS_GspF_sf"/>
</dbReference>
<feature type="transmembrane region" description="Helical" evidence="7">
    <location>
        <begin position="144"/>
        <end position="165"/>
    </location>
</feature>
<dbReference type="InterPro" id="IPR018076">
    <property type="entry name" value="T2SS_GspF_dom"/>
</dbReference>
<dbReference type="PANTHER" id="PTHR30012:SF0">
    <property type="entry name" value="TYPE II SECRETION SYSTEM PROTEIN F-RELATED"/>
    <property type="match status" value="1"/>
</dbReference>
<dbReference type="InterPro" id="IPR003004">
    <property type="entry name" value="GspF/PilC"/>
</dbReference>
<comment type="similarity">
    <text evidence="2">Belongs to the GSP F family.</text>
</comment>
<proteinExistence type="inferred from homology"/>
<dbReference type="AlphaFoldDB" id="A0A4R8LIV3"/>
<evidence type="ECO:0000313" key="9">
    <source>
        <dbReference type="EMBL" id="TDY43373.1"/>
    </source>
</evidence>
<dbReference type="Proteomes" id="UP000294581">
    <property type="component" value="Unassembled WGS sequence"/>
</dbReference>
<sequence length="324" mass="35461">MECVGQMLAAGLDVRRAVAAVVGEGAMGKELAARMLARVESGASLTPAFQDFLAPEQLFILRASEQAGTFADGLLSVARRIDEQLEWRRTISKSVAYPGVLLLSCYALALFVRLEVDPMLRRLVASLTVSHDTTHPLTAIAANLPIALTTLMTGAVFGLPCLWWVQRRTSFANRLPLPLTQLMVRIRSERLAYQLSVQLGAGIPLLDLLRAESEQVASLHADEAMRLHQALLRGRSLAAALQEDCRPIHYDPLLLELVQVAEETGDMASCMSRACELLRRQIVNQLDTMGRYLEPFVTGIMGLIVGSVVYSVFGPMYTAIAQLS</sequence>
<dbReference type="Pfam" id="PF00482">
    <property type="entry name" value="T2SSF"/>
    <property type="match status" value="2"/>
</dbReference>
<evidence type="ECO:0000256" key="6">
    <source>
        <dbReference type="ARBA" id="ARBA00023136"/>
    </source>
</evidence>
<evidence type="ECO:0000256" key="4">
    <source>
        <dbReference type="ARBA" id="ARBA00022692"/>
    </source>
</evidence>
<keyword evidence="5 7" id="KW-1133">Transmembrane helix</keyword>
<keyword evidence="3" id="KW-1003">Cell membrane</keyword>
<evidence type="ECO:0000256" key="7">
    <source>
        <dbReference type="SAM" id="Phobius"/>
    </source>
</evidence>
<reference evidence="9 10" key="1">
    <citation type="submission" date="2019-03" db="EMBL/GenBank/DDBJ databases">
        <title>Genomic Encyclopedia of Type Strains, Phase IV (KMG-IV): sequencing the most valuable type-strain genomes for metagenomic binning, comparative biology and taxonomic classification.</title>
        <authorList>
            <person name="Goeker M."/>
        </authorList>
    </citation>
    <scope>NUCLEOTIDE SEQUENCE [LARGE SCALE GENOMIC DNA]</scope>
    <source>
        <strain evidence="9 10">DSM 17974</strain>
    </source>
</reference>
<evidence type="ECO:0000256" key="2">
    <source>
        <dbReference type="ARBA" id="ARBA00005745"/>
    </source>
</evidence>
<dbReference type="EMBL" id="SORF01000011">
    <property type="protein sequence ID" value="TDY43373.1"/>
    <property type="molecule type" value="Genomic_DNA"/>
</dbReference>
<dbReference type="PANTHER" id="PTHR30012">
    <property type="entry name" value="GENERAL SECRETION PATHWAY PROTEIN"/>
    <property type="match status" value="1"/>
</dbReference>
<feature type="domain" description="Type II secretion system protein GspF" evidence="8">
    <location>
        <begin position="193"/>
        <end position="313"/>
    </location>
</feature>
<feature type="domain" description="Type II secretion system protein GspF" evidence="8">
    <location>
        <begin position="5"/>
        <end position="103"/>
    </location>
</feature>
<evidence type="ECO:0000256" key="1">
    <source>
        <dbReference type="ARBA" id="ARBA00004651"/>
    </source>
</evidence>
<keyword evidence="4 7" id="KW-0812">Transmembrane</keyword>
<keyword evidence="6 7" id="KW-0472">Membrane</keyword>
<organism evidence="9 10">
    <name type="scientific">Alicyclobacillus sacchari</name>
    <dbReference type="NCBI Taxonomy" id="392010"/>
    <lineage>
        <taxon>Bacteria</taxon>
        <taxon>Bacillati</taxon>
        <taxon>Bacillota</taxon>
        <taxon>Bacilli</taxon>
        <taxon>Bacillales</taxon>
        <taxon>Alicyclobacillaceae</taxon>
        <taxon>Alicyclobacillus</taxon>
    </lineage>
</organism>
<accession>A0A4R8LIV3</accession>
<dbReference type="Gene3D" id="1.20.81.30">
    <property type="entry name" value="Type II secretion system (T2SS), domain F"/>
    <property type="match status" value="2"/>
</dbReference>
<name>A0A4R8LIV3_9BACL</name>
<feature type="transmembrane region" description="Helical" evidence="7">
    <location>
        <begin position="95"/>
        <end position="114"/>
    </location>
</feature>
<gene>
    <name evidence="9" type="ORF">C7445_11120</name>
</gene>
<evidence type="ECO:0000313" key="10">
    <source>
        <dbReference type="Proteomes" id="UP000294581"/>
    </source>
</evidence>
<feature type="transmembrane region" description="Helical" evidence="7">
    <location>
        <begin position="296"/>
        <end position="320"/>
    </location>
</feature>